<gene>
    <name evidence="3" type="ORF">BKA08_000462</name>
</gene>
<keyword evidence="2" id="KW-0732">Signal</keyword>
<proteinExistence type="predicted"/>
<sequence length="213" mass="22719">MRTPARRRTTGLALLLAPLLMSLAACGGGDDEVAVDDGATSSPAPLEPQAAPGPVRTRDLVVVMDTGEGPEMCLGPVAESYPPQCGGPAIEGWRWRDQQAFEKQGDVRWGSFALTGEWDGTTFTVTDAVPAALYSPPRQDEQDPPPPLRQRDEASINEIAREVSALPGVVGTYVEDQQVVAEVAYDDGTLQQRLDEEHGANTVRVLAQLVDAG</sequence>
<accession>A0A7Y9EYI1</accession>
<evidence type="ECO:0000256" key="2">
    <source>
        <dbReference type="SAM" id="SignalP"/>
    </source>
</evidence>
<keyword evidence="4" id="KW-1185">Reference proteome</keyword>
<comment type="caution">
    <text evidence="3">The sequence shown here is derived from an EMBL/GenBank/DDBJ whole genome shotgun (WGS) entry which is preliminary data.</text>
</comment>
<evidence type="ECO:0000313" key="3">
    <source>
        <dbReference type="EMBL" id="NYD56224.1"/>
    </source>
</evidence>
<dbReference type="PROSITE" id="PS51257">
    <property type="entry name" value="PROKAR_LIPOPROTEIN"/>
    <property type="match status" value="1"/>
</dbReference>
<protein>
    <recommendedName>
        <fullName evidence="5">Secreted protein</fullName>
    </recommendedName>
</protein>
<dbReference type="EMBL" id="JACCBE010000001">
    <property type="protein sequence ID" value="NYD56224.1"/>
    <property type="molecule type" value="Genomic_DNA"/>
</dbReference>
<feature type="chain" id="PRO_5038821232" description="Secreted protein" evidence="2">
    <location>
        <begin position="28"/>
        <end position="213"/>
    </location>
</feature>
<organism evidence="3 4">
    <name type="scientific">Nocardioides marinisabuli</name>
    <dbReference type="NCBI Taxonomy" id="419476"/>
    <lineage>
        <taxon>Bacteria</taxon>
        <taxon>Bacillati</taxon>
        <taxon>Actinomycetota</taxon>
        <taxon>Actinomycetes</taxon>
        <taxon>Propionibacteriales</taxon>
        <taxon>Nocardioidaceae</taxon>
        <taxon>Nocardioides</taxon>
    </lineage>
</organism>
<evidence type="ECO:0000313" key="4">
    <source>
        <dbReference type="Proteomes" id="UP000516957"/>
    </source>
</evidence>
<reference evidence="3 4" key="1">
    <citation type="submission" date="2020-07" db="EMBL/GenBank/DDBJ databases">
        <title>Sequencing the genomes of 1000 actinobacteria strains.</title>
        <authorList>
            <person name="Klenk H.-P."/>
        </authorList>
    </citation>
    <scope>NUCLEOTIDE SEQUENCE [LARGE SCALE GENOMIC DNA]</scope>
    <source>
        <strain evidence="3 4">DSM 18965</strain>
    </source>
</reference>
<dbReference type="RefSeq" id="WP_179614158.1">
    <property type="nucleotide sequence ID" value="NZ_CP059163.1"/>
</dbReference>
<feature type="signal peptide" evidence="2">
    <location>
        <begin position="1"/>
        <end position="27"/>
    </location>
</feature>
<evidence type="ECO:0008006" key="5">
    <source>
        <dbReference type="Google" id="ProtNLM"/>
    </source>
</evidence>
<name>A0A7Y9EYI1_9ACTN</name>
<feature type="region of interest" description="Disordered" evidence="1">
    <location>
        <begin position="36"/>
        <end position="56"/>
    </location>
</feature>
<dbReference type="Proteomes" id="UP000516957">
    <property type="component" value="Unassembled WGS sequence"/>
</dbReference>
<dbReference type="AlphaFoldDB" id="A0A7Y9EYI1"/>
<evidence type="ECO:0000256" key="1">
    <source>
        <dbReference type="SAM" id="MobiDB-lite"/>
    </source>
</evidence>